<accession>A0ACC0NJZ4</accession>
<evidence type="ECO:0000313" key="1">
    <source>
        <dbReference type="EMBL" id="KAI8552928.1"/>
    </source>
</evidence>
<reference evidence="1" key="1">
    <citation type="submission" date="2022-02" db="EMBL/GenBank/DDBJ databases">
        <title>Plant Genome Project.</title>
        <authorList>
            <person name="Zhang R.-G."/>
        </authorList>
    </citation>
    <scope>NUCLEOTIDE SEQUENCE</scope>
    <source>
        <strain evidence="1">AT1</strain>
    </source>
</reference>
<name>A0ACC0NJZ4_RHOML</name>
<comment type="caution">
    <text evidence="1">The sequence shown here is derived from an EMBL/GenBank/DDBJ whole genome shotgun (WGS) entry which is preliminary data.</text>
</comment>
<protein>
    <submittedName>
        <fullName evidence="1">Uncharacterized protein</fullName>
    </submittedName>
</protein>
<proteinExistence type="predicted"/>
<sequence>MNEDISCLARELDKQDRMAGIYSLASPAVAQESMNVELILKVLRAIKTNMGGRMTQNNRGGGATTLQLGRSPTTVQHWRRPTSVQHRRRPATLQHGSSDLHLWKQISMDEIGLATVAVFFADGVAPGTDIRFRPQM</sequence>
<gene>
    <name evidence="1" type="ORF">RHMOL_Rhmol06G0306000</name>
</gene>
<organism evidence="1 2">
    <name type="scientific">Rhododendron molle</name>
    <name type="common">Chinese azalea</name>
    <name type="synonym">Azalea mollis</name>
    <dbReference type="NCBI Taxonomy" id="49168"/>
    <lineage>
        <taxon>Eukaryota</taxon>
        <taxon>Viridiplantae</taxon>
        <taxon>Streptophyta</taxon>
        <taxon>Embryophyta</taxon>
        <taxon>Tracheophyta</taxon>
        <taxon>Spermatophyta</taxon>
        <taxon>Magnoliopsida</taxon>
        <taxon>eudicotyledons</taxon>
        <taxon>Gunneridae</taxon>
        <taxon>Pentapetalae</taxon>
        <taxon>asterids</taxon>
        <taxon>Ericales</taxon>
        <taxon>Ericaceae</taxon>
        <taxon>Ericoideae</taxon>
        <taxon>Rhodoreae</taxon>
        <taxon>Rhododendron</taxon>
    </lineage>
</organism>
<keyword evidence="2" id="KW-1185">Reference proteome</keyword>
<dbReference type="Proteomes" id="UP001062846">
    <property type="component" value="Chromosome 6"/>
</dbReference>
<evidence type="ECO:0000313" key="2">
    <source>
        <dbReference type="Proteomes" id="UP001062846"/>
    </source>
</evidence>
<dbReference type="EMBL" id="CM046393">
    <property type="protein sequence ID" value="KAI8552928.1"/>
    <property type="molecule type" value="Genomic_DNA"/>
</dbReference>